<dbReference type="EMBL" id="DROP01000153">
    <property type="protein sequence ID" value="HHI88747.1"/>
    <property type="molecule type" value="Genomic_DNA"/>
</dbReference>
<dbReference type="Pfam" id="PF01066">
    <property type="entry name" value="CDP-OH_P_transf"/>
    <property type="match status" value="1"/>
</dbReference>
<dbReference type="GO" id="GO:0016020">
    <property type="term" value="C:membrane"/>
    <property type="evidence" value="ECO:0007669"/>
    <property type="project" value="InterPro"/>
</dbReference>
<accession>A0A7V5NWY9</accession>
<dbReference type="GO" id="GO:0016780">
    <property type="term" value="F:phosphotransferase activity, for other substituted phosphate groups"/>
    <property type="evidence" value="ECO:0007669"/>
    <property type="project" value="InterPro"/>
</dbReference>
<keyword evidence="1 2" id="KW-0808">Transferase</keyword>
<name>A0A7V5NWY9_9PROT</name>
<dbReference type="PROSITE" id="PS00379">
    <property type="entry name" value="CDP_ALCOHOL_P_TRANSF"/>
    <property type="match status" value="1"/>
</dbReference>
<feature type="transmembrane region" description="Helical" evidence="3">
    <location>
        <begin position="261"/>
        <end position="278"/>
    </location>
</feature>
<dbReference type="GO" id="GO:0008654">
    <property type="term" value="P:phospholipid biosynthetic process"/>
    <property type="evidence" value="ECO:0007669"/>
    <property type="project" value="InterPro"/>
</dbReference>
<organism evidence="4">
    <name type="scientific">Hellea balneolensis</name>
    <dbReference type="NCBI Taxonomy" id="287478"/>
    <lineage>
        <taxon>Bacteria</taxon>
        <taxon>Pseudomonadati</taxon>
        <taxon>Pseudomonadota</taxon>
        <taxon>Alphaproteobacteria</taxon>
        <taxon>Maricaulales</taxon>
        <taxon>Robiginitomaculaceae</taxon>
        <taxon>Hellea</taxon>
    </lineage>
</organism>
<feature type="transmembrane region" description="Helical" evidence="3">
    <location>
        <begin position="110"/>
        <end position="129"/>
    </location>
</feature>
<dbReference type="Proteomes" id="UP000885806">
    <property type="component" value="Unassembled WGS sequence"/>
</dbReference>
<feature type="transmembrane region" description="Helical" evidence="3">
    <location>
        <begin position="44"/>
        <end position="65"/>
    </location>
</feature>
<gene>
    <name evidence="4" type="ORF">ENK01_02235</name>
</gene>
<protein>
    <submittedName>
        <fullName evidence="4">CDP-alcohol phosphatidyltransferase family protein</fullName>
    </submittedName>
</protein>
<reference evidence="4" key="1">
    <citation type="journal article" date="2020" name="mSystems">
        <title>Genome- and Community-Level Interaction Insights into Carbon Utilization and Element Cycling Functions of Hydrothermarchaeota in Hydrothermal Sediment.</title>
        <authorList>
            <person name="Zhou Z."/>
            <person name="Liu Y."/>
            <person name="Xu W."/>
            <person name="Pan J."/>
            <person name="Luo Z.H."/>
            <person name="Li M."/>
        </authorList>
    </citation>
    <scope>NUCLEOTIDE SEQUENCE [LARGE SCALE GENOMIC DNA]</scope>
    <source>
        <strain evidence="4">HyVt-538</strain>
    </source>
</reference>
<evidence type="ECO:0000256" key="1">
    <source>
        <dbReference type="ARBA" id="ARBA00022679"/>
    </source>
</evidence>
<keyword evidence="3" id="KW-0812">Transmembrane</keyword>
<keyword evidence="3" id="KW-1133">Transmembrane helix</keyword>
<dbReference type="AlphaFoldDB" id="A0A7V5NWY9"/>
<dbReference type="Gene3D" id="1.20.120.1760">
    <property type="match status" value="1"/>
</dbReference>
<comment type="similarity">
    <text evidence="2">Belongs to the CDP-alcohol phosphatidyltransferase class-I family.</text>
</comment>
<evidence type="ECO:0000313" key="4">
    <source>
        <dbReference type="EMBL" id="HHI88747.1"/>
    </source>
</evidence>
<feature type="transmembrane region" description="Helical" evidence="3">
    <location>
        <begin position="71"/>
        <end position="89"/>
    </location>
</feature>
<dbReference type="InterPro" id="IPR048254">
    <property type="entry name" value="CDP_ALCOHOL_P_TRANSF_CS"/>
</dbReference>
<sequence>MNGDSRAAQGAQYGRPLIIEDISNRVFVHPLSSLVVRLALALRLSANTVSVLGLCAGLLSAWFYYHQSRPGYVVAGFALMVLWHILDGADGRIARATGTASAFGRIIDGICDHLVFGAVYIAFILYALGQGASPWIWALGVVSALSHALQAAGYEERRQIFQRRMRGLSRKEVSENLLHVGEKKSVLATIYDRFQTLTSPKPSKLDVNIEACRQQGMDAEKISSLVARTSPIVRAWGLLNANNRTIMLAVCAGLGHPLWYFIYESVILNIVFAGLLVWERRFEHKLAQQSLAEAAAL</sequence>
<keyword evidence="3" id="KW-0472">Membrane</keyword>
<evidence type="ECO:0000256" key="3">
    <source>
        <dbReference type="SAM" id="Phobius"/>
    </source>
</evidence>
<dbReference type="InterPro" id="IPR000462">
    <property type="entry name" value="CDP-OH_P_trans"/>
</dbReference>
<evidence type="ECO:0000256" key="2">
    <source>
        <dbReference type="RuleBase" id="RU003750"/>
    </source>
</evidence>
<dbReference type="InterPro" id="IPR043130">
    <property type="entry name" value="CDP-OH_PTrfase_TM_dom"/>
</dbReference>
<comment type="caution">
    <text evidence="4">The sequence shown here is derived from an EMBL/GenBank/DDBJ whole genome shotgun (WGS) entry which is preliminary data.</text>
</comment>
<proteinExistence type="inferred from homology"/>